<protein>
    <recommendedName>
        <fullName evidence="4">DNA/RNA-binding protein Alba-like domain-containing protein</fullName>
    </recommendedName>
</protein>
<organism evidence="2 3">
    <name type="scientific">Trichomonascus ciferrii</name>
    <dbReference type="NCBI Taxonomy" id="44093"/>
    <lineage>
        <taxon>Eukaryota</taxon>
        <taxon>Fungi</taxon>
        <taxon>Dikarya</taxon>
        <taxon>Ascomycota</taxon>
        <taxon>Saccharomycotina</taxon>
        <taxon>Dipodascomycetes</taxon>
        <taxon>Dipodascales</taxon>
        <taxon>Trichomonascaceae</taxon>
        <taxon>Trichomonascus</taxon>
        <taxon>Trichomonascus ciferrii complex</taxon>
    </lineage>
</organism>
<dbReference type="VEuPathDB" id="FungiDB:TRICI_002315"/>
<dbReference type="AlphaFoldDB" id="A0A642V692"/>
<proteinExistence type="predicted"/>
<sequence>MNVVIRSGDDAKPRASYVVKSLKESDNGVVLESKNGHAFQKLIAIAELVKQQLSKDRTSYHQYNTVRRKPSSDTIQMLIRFSLTPLSDLDSTWTHQTNESDATMNDANS</sequence>
<gene>
    <name evidence="2" type="ORF">TRICI_002315</name>
</gene>
<keyword evidence="3" id="KW-1185">Reference proteome</keyword>
<dbReference type="EMBL" id="SWFS01000157">
    <property type="protein sequence ID" value="KAA8915576.1"/>
    <property type="molecule type" value="Genomic_DNA"/>
</dbReference>
<evidence type="ECO:0000313" key="3">
    <source>
        <dbReference type="Proteomes" id="UP000761534"/>
    </source>
</evidence>
<evidence type="ECO:0008006" key="4">
    <source>
        <dbReference type="Google" id="ProtNLM"/>
    </source>
</evidence>
<dbReference type="Proteomes" id="UP000761534">
    <property type="component" value="Unassembled WGS sequence"/>
</dbReference>
<reference evidence="2" key="1">
    <citation type="journal article" date="2019" name="G3 (Bethesda)">
        <title>Genome Assemblies of Two Rare Opportunistic Yeast Pathogens: Diutina rugosa (syn. Candida rugosa) and Trichomonascus ciferrii (syn. Candida ciferrii).</title>
        <authorList>
            <person name="Mixao V."/>
            <person name="Saus E."/>
            <person name="Hansen A.P."/>
            <person name="Lass-Florl C."/>
            <person name="Gabaldon T."/>
        </authorList>
    </citation>
    <scope>NUCLEOTIDE SEQUENCE</scope>
    <source>
        <strain evidence="2">CBS 4856</strain>
    </source>
</reference>
<feature type="region of interest" description="Disordered" evidence="1">
    <location>
        <begin position="89"/>
        <end position="109"/>
    </location>
</feature>
<comment type="caution">
    <text evidence="2">The sequence shown here is derived from an EMBL/GenBank/DDBJ whole genome shotgun (WGS) entry which is preliminary data.</text>
</comment>
<accession>A0A642V692</accession>
<evidence type="ECO:0000313" key="2">
    <source>
        <dbReference type="EMBL" id="KAA8915576.1"/>
    </source>
</evidence>
<name>A0A642V692_9ASCO</name>
<evidence type="ECO:0000256" key="1">
    <source>
        <dbReference type="SAM" id="MobiDB-lite"/>
    </source>
</evidence>